<name>A0A4R0XG99_9BURK</name>
<evidence type="ECO:0000313" key="1">
    <source>
        <dbReference type="EMBL" id="TCG05121.1"/>
    </source>
</evidence>
<keyword evidence="2" id="KW-1185">Reference proteome</keyword>
<dbReference type="EMBL" id="MWML01000192">
    <property type="protein sequence ID" value="TCG05121.1"/>
    <property type="molecule type" value="Genomic_DNA"/>
</dbReference>
<protein>
    <submittedName>
        <fullName evidence="1">Uncharacterized protein</fullName>
    </submittedName>
</protein>
<evidence type="ECO:0000313" key="2">
    <source>
        <dbReference type="Proteomes" id="UP000294200"/>
    </source>
</evidence>
<dbReference type="AlphaFoldDB" id="A0A4R0XG99"/>
<gene>
    <name evidence="1" type="ORF">BZM27_36005</name>
</gene>
<reference evidence="1 2" key="1">
    <citation type="submission" date="2017-02" db="EMBL/GenBank/DDBJ databases">
        <title>Paraburkholderia sophoroidis sp. nov. and Paraburkholderia steynii sp. nov. rhizobial symbionts of the fynbos legume Hypocalyptus sophoroides.</title>
        <authorList>
            <person name="Steenkamp E.T."/>
            <person name="Beukes C.W."/>
            <person name="Van Zyl E."/>
            <person name="Avontuur J."/>
            <person name="Chan W.Y."/>
            <person name="Hassen A."/>
            <person name="Palmer M."/>
            <person name="Mthombeni L."/>
            <person name="Phalane F."/>
            <person name="Sereme K."/>
            <person name="Venter S.N."/>
        </authorList>
    </citation>
    <scope>NUCLEOTIDE SEQUENCE [LARGE SCALE GENOMIC DNA]</scope>
    <source>
        <strain evidence="1 2">HC1.1ba</strain>
    </source>
</reference>
<dbReference type="Proteomes" id="UP000294200">
    <property type="component" value="Unassembled WGS sequence"/>
</dbReference>
<proteinExistence type="predicted"/>
<sequence>MTAAQCAGGDQHENHNFLTHQEIFDRAVEHLFGQGRAALLPRGGGAYRGYCGGCPVGSFIHPRDYMTAMEGIPVRYVGKTPSDTPMYMDVGVAALKKALLRARLNIYDPVTVELLSCLQNVHDVFGTWEWRDRLRSIARQFVLSDERVKTAA</sequence>
<organism evidence="1 2">
    <name type="scientific">Paraburkholderia steynii</name>
    <dbReference type="NCBI Taxonomy" id="1245441"/>
    <lineage>
        <taxon>Bacteria</taxon>
        <taxon>Pseudomonadati</taxon>
        <taxon>Pseudomonadota</taxon>
        <taxon>Betaproteobacteria</taxon>
        <taxon>Burkholderiales</taxon>
        <taxon>Burkholderiaceae</taxon>
        <taxon>Paraburkholderia</taxon>
    </lineage>
</organism>
<accession>A0A4R0XG99</accession>
<comment type="caution">
    <text evidence="1">The sequence shown here is derived from an EMBL/GenBank/DDBJ whole genome shotgun (WGS) entry which is preliminary data.</text>
</comment>